<dbReference type="GO" id="GO:0008270">
    <property type="term" value="F:zinc ion binding"/>
    <property type="evidence" value="ECO:0007669"/>
    <property type="project" value="UniProtKB-KW"/>
</dbReference>
<dbReference type="CDD" id="cd16615">
    <property type="entry name" value="RING-HC_ZNF598"/>
    <property type="match status" value="1"/>
</dbReference>
<dbReference type="SMART" id="SM00355">
    <property type="entry name" value="ZnF_C2H2"/>
    <property type="match status" value="5"/>
</dbReference>
<comment type="similarity">
    <text evidence="11">Belongs to the ZNF598/HEL2 family.</text>
</comment>
<keyword evidence="10" id="KW-0862">Zinc</keyword>
<protein>
    <recommendedName>
        <fullName evidence="4">RING-type E3 ubiquitin transferase</fullName>
        <ecNumber evidence="4">2.3.2.27</ecNumber>
    </recommendedName>
</protein>
<dbReference type="GO" id="GO:0005737">
    <property type="term" value="C:cytoplasm"/>
    <property type="evidence" value="ECO:0007669"/>
    <property type="project" value="UniProtKB-SubCell"/>
</dbReference>
<keyword evidence="6" id="KW-0597">Phosphoprotein</keyword>
<dbReference type="OrthoDB" id="3838338at2759"/>
<name>A0A9W3GPJ4_CAMBA</name>
<dbReference type="InterPro" id="IPR056437">
    <property type="entry name" value="Znf-C2H2_ZNF598/HEL2"/>
</dbReference>
<evidence type="ECO:0000256" key="9">
    <source>
        <dbReference type="ARBA" id="ARBA00022771"/>
    </source>
</evidence>
<feature type="compositionally biased region" description="Low complexity" evidence="13">
    <location>
        <begin position="444"/>
        <end position="455"/>
    </location>
</feature>
<evidence type="ECO:0000256" key="7">
    <source>
        <dbReference type="ARBA" id="ARBA00022679"/>
    </source>
</evidence>
<dbReference type="PROSITE" id="PS00028">
    <property type="entry name" value="ZINC_FINGER_C2H2_1"/>
    <property type="match status" value="1"/>
</dbReference>
<sequence length="900" mass="98718">MAAVATAGPEGRRVVQEAAAAVPERGGGSCVLCCGDLEATALGRCDHPVCCRCSTKMRVLCEQRYCAVCREELRQVVFGRKLPAFATIPIHQLQHEKKYDIYFADGKVFALYRQLLQHECPRCPELPPFGLFGDLEQHMRKQHELFCCKLCLKHLKIFTYERKWYSRKDLARHRMQGDPDDTSHRGHPLCKFCDERYLDNDELLKHLRRDHYFCHFCDSDGAQDYYSDYAYLREHFREKHFLCEEGRCSTEQFTHAFRTEIDLKAHRTACHSRSRAEARQNRQIDLQFSYAPRHSRRNEGVVSGEDYEELDRYNRQGRAGRASGRGAQQSRRGSWRYKREEEDREEEQQQQQQQQETRRSEDQVEGTRPRKEEAVVRGPEGPRGPRRPPRTQGEGPGPKESSTNGPVSQEAFPATGLAAGTALPSTLPPPTSKLKDEDFPSLCASASSSSSTAAALGPVGLPLAYAVPSRGRSTFQEDDFPALVSSASKPTAAATSLISAWNSSGSKKVAHPTTGAQSAGGSSQPSRKAGKGGKGGKKGGPPPVEEEEDGRTGLTAQELRSVPTTVTVSSLLALASTQTFTKVGKKKKVGSEKPGAASPPPLPSDKDGSPGAEQAPTAPTGRAEGPVGVVVNGHTEGPVPARSTPKEPPGLPRPQGPLPCPTPQEDFPALGGPCPPRMPPPPGFNTVVLLKGTPPPPPPGLVPPISKPPPGFSGLLPSPHPACVPSTTTTTKAPRLTSMPRAYLVPENFRERNLQLIQSIKDFLQSDEARFNKFKSHSGEFRQGVISAAQYYKSCRDLLGENFQKIFNELLVLLPDTAKQQELLSAHTDFRGQERPPGTKAKKNKKNAWQASTRQTGLDCCVCPTCQQVLAHGDVRSHQALHAARDDDFPSLQAIARILT</sequence>
<proteinExistence type="inferred from homology"/>
<dbReference type="GO" id="GO:0016567">
    <property type="term" value="P:protein ubiquitination"/>
    <property type="evidence" value="ECO:0007669"/>
    <property type="project" value="TreeGrafter"/>
</dbReference>
<feature type="compositionally biased region" description="Low complexity" evidence="13">
    <location>
        <begin position="663"/>
        <end position="672"/>
    </location>
</feature>
<dbReference type="InterPro" id="IPR044288">
    <property type="entry name" value="ZNF598/HEL2"/>
</dbReference>
<feature type="compositionally biased region" description="Basic residues" evidence="13">
    <location>
        <begin position="528"/>
        <end position="537"/>
    </location>
</feature>
<evidence type="ECO:0000256" key="12">
    <source>
        <dbReference type="PROSITE-ProRule" id="PRU00175"/>
    </source>
</evidence>
<keyword evidence="8" id="KW-0479">Metal-binding</keyword>
<dbReference type="InterPro" id="IPR059042">
    <property type="entry name" value="Znf_C2H2_ZNF598"/>
</dbReference>
<feature type="compositionally biased region" description="Low complexity" evidence="13">
    <location>
        <begin position="512"/>
        <end position="526"/>
    </location>
</feature>
<dbReference type="EC" id="2.3.2.27" evidence="4"/>
<dbReference type="Pfam" id="PF23202">
    <property type="entry name" value="PAH_ZNF598"/>
    <property type="match status" value="1"/>
</dbReference>
<feature type="region of interest" description="Disordered" evidence="13">
    <location>
        <begin position="828"/>
        <end position="848"/>
    </location>
</feature>
<dbReference type="RefSeq" id="XP_010948187.1">
    <property type="nucleotide sequence ID" value="XM_010949885.2"/>
</dbReference>
<dbReference type="PANTHER" id="PTHR22938">
    <property type="entry name" value="ZINC FINGER PROTEIN 598"/>
    <property type="match status" value="1"/>
</dbReference>
<evidence type="ECO:0000256" key="4">
    <source>
        <dbReference type="ARBA" id="ARBA00012483"/>
    </source>
</evidence>
<evidence type="ECO:0000256" key="2">
    <source>
        <dbReference type="ARBA" id="ARBA00004496"/>
    </source>
</evidence>
<comment type="pathway">
    <text evidence="3">Protein modification; protein ubiquitination.</text>
</comment>
<keyword evidence="7" id="KW-0808">Transferase</keyword>
<evidence type="ECO:0000256" key="1">
    <source>
        <dbReference type="ARBA" id="ARBA00000900"/>
    </source>
</evidence>
<feature type="region of interest" description="Disordered" evidence="13">
    <location>
        <begin position="502"/>
        <end position="677"/>
    </location>
</feature>
<dbReference type="GO" id="GO:0072344">
    <property type="term" value="P:rescue of stalled ribosome"/>
    <property type="evidence" value="ECO:0007669"/>
    <property type="project" value="InterPro"/>
</dbReference>
<feature type="compositionally biased region" description="Low complexity" evidence="13">
    <location>
        <begin position="316"/>
        <end position="332"/>
    </location>
</feature>
<dbReference type="InterPro" id="IPR057634">
    <property type="entry name" value="PAH_ZNF598/HEL2"/>
</dbReference>
<feature type="compositionally biased region" description="Basic and acidic residues" evidence="13">
    <location>
        <begin position="356"/>
        <end position="375"/>
    </location>
</feature>
<dbReference type="GO" id="GO:0043022">
    <property type="term" value="F:ribosome binding"/>
    <property type="evidence" value="ECO:0007669"/>
    <property type="project" value="TreeGrafter"/>
</dbReference>
<dbReference type="InterPro" id="IPR013087">
    <property type="entry name" value="Znf_C2H2_type"/>
</dbReference>
<evidence type="ECO:0000256" key="10">
    <source>
        <dbReference type="ARBA" id="ARBA00022833"/>
    </source>
</evidence>
<evidence type="ECO:0000256" key="3">
    <source>
        <dbReference type="ARBA" id="ARBA00004906"/>
    </source>
</evidence>
<feature type="region of interest" description="Disordered" evidence="13">
    <location>
        <begin position="271"/>
        <end position="455"/>
    </location>
</feature>
<dbReference type="Pfam" id="PF23208">
    <property type="entry name" value="zf_C2H2_ZNF598"/>
    <property type="match status" value="1"/>
</dbReference>
<dbReference type="Pfam" id="PF25447">
    <property type="entry name" value="RING_ZNF598"/>
    <property type="match status" value="1"/>
</dbReference>
<dbReference type="Pfam" id="PF23230">
    <property type="entry name" value="zf-C2H2_13"/>
    <property type="match status" value="1"/>
</dbReference>
<dbReference type="PANTHER" id="PTHR22938:SF0">
    <property type="entry name" value="E3 UBIQUITIN-PROTEIN LIGASE ZNF598"/>
    <property type="match status" value="1"/>
</dbReference>
<feature type="compositionally biased region" description="Pro residues" evidence="13">
    <location>
        <begin position="646"/>
        <end position="662"/>
    </location>
</feature>
<feature type="domain" description="RING-type" evidence="14">
    <location>
        <begin position="30"/>
        <end position="70"/>
    </location>
</feature>
<gene>
    <name evidence="15" type="primary">ZNF598</name>
</gene>
<accession>A0A9W3GPJ4</accession>
<feature type="compositionally biased region" description="Low complexity" evidence="13">
    <location>
        <begin position="413"/>
        <end position="425"/>
    </location>
</feature>
<evidence type="ECO:0000313" key="15">
    <source>
        <dbReference type="RefSeq" id="XP_010948187.1"/>
    </source>
</evidence>
<dbReference type="CTD" id="90850"/>
<keyword evidence="9 12" id="KW-0863">Zinc-finger</keyword>
<evidence type="ECO:0000256" key="11">
    <source>
        <dbReference type="ARBA" id="ARBA00035113"/>
    </source>
</evidence>
<dbReference type="InterPro" id="IPR001841">
    <property type="entry name" value="Znf_RING"/>
</dbReference>
<dbReference type="GO" id="GO:0061630">
    <property type="term" value="F:ubiquitin protein ligase activity"/>
    <property type="evidence" value="ECO:0007669"/>
    <property type="project" value="UniProtKB-EC"/>
</dbReference>
<dbReference type="AlphaFoldDB" id="A0A9W3GPJ4"/>
<organism evidence="15">
    <name type="scientific">Camelus bactrianus</name>
    <name type="common">Bactrian camel</name>
    <dbReference type="NCBI Taxonomy" id="9837"/>
    <lineage>
        <taxon>Eukaryota</taxon>
        <taxon>Metazoa</taxon>
        <taxon>Chordata</taxon>
        <taxon>Craniata</taxon>
        <taxon>Vertebrata</taxon>
        <taxon>Euteleostomi</taxon>
        <taxon>Mammalia</taxon>
        <taxon>Eutheria</taxon>
        <taxon>Laurasiatheria</taxon>
        <taxon>Artiodactyla</taxon>
        <taxon>Tylopoda</taxon>
        <taxon>Camelidae</taxon>
        <taxon>Camelus</taxon>
    </lineage>
</organism>
<evidence type="ECO:0000256" key="13">
    <source>
        <dbReference type="SAM" id="MobiDB-lite"/>
    </source>
</evidence>
<dbReference type="InterPro" id="IPR041888">
    <property type="entry name" value="RING-HC_ZNF598/HEL2"/>
</dbReference>
<feature type="compositionally biased region" description="Polar residues" evidence="13">
    <location>
        <begin position="562"/>
        <end position="581"/>
    </location>
</feature>
<comment type="subcellular location">
    <subcellularLocation>
        <location evidence="2">Cytoplasm</location>
    </subcellularLocation>
</comment>
<reference evidence="15" key="1">
    <citation type="submission" date="2025-08" db="UniProtKB">
        <authorList>
            <consortium name="RefSeq"/>
        </authorList>
    </citation>
    <scope>IDENTIFICATION</scope>
</reference>
<keyword evidence="5" id="KW-0963">Cytoplasm</keyword>
<evidence type="ECO:0000256" key="8">
    <source>
        <dbReference type="ARBA" id="ARBA00022723"/>
    </source>
</evidence>
<dbReference type="KEGG" id="cbai:105064854"/>
<dbReference type="PROSITE" id="PS50089">
    <property type="entry name" value="ZF_RING_2"/>
    <property type="match status" value="1"/>
</dbReference>
<comment type="catalytic activity">
    <reaction evidence="1">
        <text>S-ubiquitinyl-[E2 ubiquitin-conjugating enzyme]-L-cysteine + [acceptor protein]-L-lysine = [E2 ubiquitin-conjugating enzyme]-L-cysteine + N(6)-ubiquitinyl-[acceptor protein]-L-lysine.</text>
        <dbReference type="EC" id="2.3.2.27"/>
    </reaction>
</comment>
<evidence type="ECO:0000256" key="6">
    <source>
        <dbReference type="ARBA" id="ARBA00022553"/>
    </source>
</evidence>
<evidence type="ECO:0000256" key="5">
    <source>
        <dbReference type="ARBA" id="ARBA00022490"/>
    </source>
</evidence>
<evidence type="ECO:0000259" key="14">
    <source>
        <dbReference type="PROSITE" id="PS50089"/>
    </source>
</evidence>